<feature type="coiled-coil region" evidence="2">
    <location>
        <begin position="26"/>
        <end position="53"/>
    </location>
</feature>
<proteinExistence type="inferred from homology"/>
<keyword evidence="5" id="KW-1185">Reference proteome</keyword>
<gene>
    <name evidence="1" type="primary">slyX</name>
    <name evidence="4" type="ORF">J1C50_00985</name>
</gene>
<evidence type="ECO:0000256" key="2">
    <source>
        <dbReference type="SAM" id="Coils"/>
    </source>
</evidence>
<dbReference type="Proteomes" id="UP000664349">
    <property type="component" value="Unassembled WGS sequence"/>
</dbReference>
<dbReference type="InterPro" id="IPR007236">
    <property type="entry name" value="SlyX"/>
</dbReference>
<dbReference type="NCBIfam" id="NF003316">
    <property type="entry name" value="PRK04325.1"/>
    <property type="match status" value="1"/>
</dbReference>
<organism evidence="4 5">
    <name type="scientific">Chromobacterium haemolyticum</name>
    <dbReference type="NCBI Taxonomy" id="394935"/>
    <lineage>
        <taxon>Bacteria</taxon>
        <taxon>Pseudomonadati</taxon>
        <taxon>Pseudomonadota</taxon>
        <taxon>Betaproteobacteria</taxon>
        <taxon>Neisseriales</taxon>
        <taxon>Chromobacteriaceae</taxon>
        <taxon>Chromobacterium</taxon>
    </lineage>
</organism>
<evidence type="ECO:0000313" key="5">
    <source>
        <dbReference type="Proteomes" id="UP000664349"/>
    </source>
</evidence>
<protein>
    <recommendedName>
        <fullName evidence="1">Protein SlyX homolog</fullName>
    </recommendedName>
</protein>
<keyword evidence="2" id="KW-0175">Coiled coil</keyword>
<feature type="region of interest" description="Disordered" evidence="3">
    <location>
        <begin position="56"/>
        <end position="76"/>
    </location>
</feature>
<dbReference type="Gene3D" id="1.20.5.300">
    <property type="match status" value="1"/>
</dbReference>
<comment type="similarity">
    <text evidence="1">Belongs to the SlyX family.</text>
</comment>
<reference evidence="4 5" key="1">
    <citation type="submission" date="2021-03" db="EMBL/GenBank/DDBJ databases">
        <title>First Case of infection caused by Chromobacterium haemolyticum derived from water in China.</title>
        <authorList>
            <person name="Chen J."/>
            <person name="Liu C."/>
        </authorList>
    </citation>
    <scope>NUCLEOTIDE SEQUENCE [LARGE SCALE GENOMIC DNA]</scope>
    <source>
        <strain evidence="4 5">WJ-5</strain>
    </source>
</reference>
<evidence type="ECO:0000256" key="1">
    <source>
        <dbReference type="HAMAP-Rule" id="MF_00715"/>
    </source>
</evidence>
<evidence type="ECO:0000256" key="3">
    <source>
        <dbReference type="SAM" id="MobiDB-lite"/>
    </source>
</evidence>
<dbReference type="Pfam" id="PF04102">
    <property type="entry name" value="SlyX"/>
    <property type="match status" value="1"/>
</dbReference>
<sequence length="76" mass="8824">MAGMDDQIDARLAEMEVKLAFQDELLDTLNATVARQQKDMERLQQQMRLLYQQFRQAQPDDSASGLSLRDELPPHY</sequence>
<dbReference type="HAMAP" id="MF_00715">
    <property type="entry name" value="SlyX"/>
    <property type="match status" value="1"/>
</dbReference>
<evidence type="ECO:0000313" key="4">
    <source>
        <dbReference type="EMBL" id="MBO0414069.1"/>
    </source>
</evidence>
<dbReference type="EMBL" id="JAFLRD010000001">
    <property type="protein sequence ID" value="MBO0414069.1"/>
    <property type="molecule type" value="Genomic_DNA"/>
</dbReference>
<comment type="caution">
    <text evidence="4">The sequence shown here is derived from an EMBL/GenBank/DDBJ whole genome shotgun (WGS) entry which is preliminary data.</text>
</comment>
<dbReference type="PANTHER" id="PTHR36508:SF1">
    <property type="entry name" value="PROTEIN SLYX"/>
    <property type="match status" value="1"/>
</dbReference>
<accession>A0ABS3GGL5</accession>
<name>A0ABS3GGL5_9NEIS</name>
<dbReference type="PANTHER" id="PTHR36508">
    <property type="entry name" value="PROTEIN SLYX"/>
    <property type="match status" value="1"/>
</dbReference>